<evidence type="ECO:0008006" key="4">
    <source>
        <dbReference type="Google" id="ProtNLM"/>
    </source>
</evidence>
<keyword evidence="3" id="KW-1185">Reference proteome</keyword>
<dbReference type="EMBL" id="CP108110">
    <property type="protein sequence ID" value="WUQ87466.1"/>
    <property type="molecule type" value="Genomic_DNA"/>
</dbReference>
<protein>
    <recommendedName>
        <fullName evidence="4">Secreted protein</fullName>
    </recommendedName>
</protein>
<reference evidence="2" key="1">
    <citation type="submission" date="2022-10" db="EMBL/GenBank/DDBJ databases">
        <title>The complete genomes of actinobacterial strains from the NBC collection.</title>
        <authorList>
            <person name="Joergensen T.S."/>
            <person name="Alvarez Arevalo M."/>
            <person name="Sterndorff E.B."/>
            <person name="Faurdal D."/>
            <person name="Vuksanovic O."/>
            <person name="Mourched A.-S."/>
            <person name="Charusanti P."/>
            <person name="Shaw S."/>
            <person name="Blin K."/>
            <person name="Weber T."/>
        </authorList>
    </citation>
    <scope>NUCLEOTIDE SEQUENCE</scope>
    <source>
        <strain evidence="2">NBC_00222</strain>
    </source>
</reference>
<sequence length="192" mass="18967">MLVRRTVTTILTSVTALCASAVPTATVHAAAPEVLNCLTNAAVHFSPPVSATAQAVTVTIAGTVSGCTDSQSGATAITGGRVTTTLHFATLSCNPLLPATLQPGASAAFTWNLANGTRAGSTVTGLALSQIAGAGTLTGTVTGSSPRLAGEHLTSLLNIDSDQPIIDNCVDVLLGIGAPIANSTLTADIAFG</sequence>
<organism evidence="2 3">
    <name type="scientific">Kitasatospora purpeofusca</name>
    <dbReference type="NCBI Taxonomy" id="67352"/>
    <lineage>
        <taxon>Bacteria</taxon>
        <taxon>Bacillati</taxon>
        <taxon>Actinomycetota</taxon>
        <taxon>Actinomycetes</taxon>
        <taxon>Kitasatosporales</taxon>
        <taxon>Streptomycetaceae</taxon>
        <taxon>Kitasatospora</taxon>
    </lineage>
</organism>
<gene>
    <name evidence="2" type="ORF">OHA16_33570</name>
</gene>
<feature type="signal peptide" evidence="1">
    <location>
        <begin position="1"/>
        <end position="29"/>
    </location>
</feature>
<feature type="chain" id="PRO_5046763574" description="Secreted protein" evidence="1">
    <location>
        <begin position="30"/>
        <end position="192"/>
    </location>
</feature>
<accession>A0ABZ1UBM1</accession>
<dbReference type="Proteomes" id="UP001432222">
    <property type="component" value="Chromosome"/>
</dbReference>
<keyword evidence="1" id="KW-0732">Signal</keyword>
<evidence type="ECO:0000313" key="2">
    <source>
        <dbReference type="EMBL" id="WUQ87466.1"/>
    </source>
</evidence>
<proteinExistence type="predicted"/>
<evidence type="ECO:0000313" key="3">
    <source>
        <dbReference type="Proteomes" id="UP001432222"/>
    </source>
</evidence>
<name>A0ABZ1UBM1_9ACTN</name>
<dbReference type="RefSeq" id="WP_328958025.1">
    <property type="nucleotide sequence ID" value="NZ_CP108110.1"/>
</dbReference>
<evidence type="ECO:0000256" key="1">
    <source>
        <dbReference type="SAM" id="SignalP"/>
    </source>
</evidence>